<keyword evidence="2" id="KW-1185">Reference proteome</keyword>
<sequence length="219" mass="23716">MGAVRGVRFVATTALAVGALLLTRRMTQTWGTWEGEHECVLPGDDLVPDARAVVATRAVTVDAPPSEVWPWLVQLGQGRGGFYSYDALENLIGLDIRSADAIEERWQGLAVGDDVHLADEAVLRVALLEPGSHLVLLGAPGPGQPDTMPFRFSWAFVVRPLPPGEDGTPRSRLLVRERYLPLGAAGRAVVEAVQPVSFLMTQKMLRGIRTRAEHAAAPR</sequence>
<comment type="caution">
    <text evidence="1">The sequence shown here is derived from an EMBL/GenBank/DDBJ whole genome shotgun (WGS) entry which is preliminary data.</text>
</comment>
<dbReference type="PATRIC" id="fig|264251.5.peg.664"/>
<evidence type="ECO:0000313" key="2">
    <source>
        <dbReference type="Proteomes" id="UP000035265"/>
    </source>
</evidence>
<evidence type="ECO:0000313" key="1">
    <source>
        <dbReference type="EMBL" id="KLN36027.1"/>
    </source>
</evidence>
<gene>
    <name evidence="1" type="ORF">FB00_03240</name>
</gene>
<dbReference type="EMBL" id="JNBQ01000002">
    <property type="protein sequence ID" value="KLN36027.1"/>
    <property type="molecule type" value="Genomic_DNA"/>
</dbReference>
<reference evidence="1 2" key="1">
    <citation type="submission" date="2014-05" db="EMBL/GenBank/DDBJ databases">
        <title>Cellulosimicrobium funkei U11 genome.</title>
        <authorList>
            <person name="Hu C."/>
            <person name="Gong Y."/>
            <person name="Wan W."/>
            <person name="Jiang M."/>
        </authorList>
    </citation>
    <scope>NUCLEOTIDE SEQUENCE [LARGE SCALE GENOMIC DNA]</scope>
    <source>
        <strain evidence="1 2">U11</strain>
    </source>
</reference>
<dbReference type="Proteomes" id="UP000035265">
    <property type="component" value="Unassembled WGS sequence"/>
</dbReference>
<protein>
    <recommendedName>
        <fullName evidence="3">SRPBCC family protein</fullName>
    </recommendedName>
</protein>
<evidence type="ECO:0008006" key="3">
    <source>
        <dbReference type="Google" id="ProtNLM"/>
    </source>
</evidence>
<name>A0A0H2L7A1_9MICO</name>
<dbReference type="SUPFAM" id="SSF55961">
    <property type="entry name" value="Bet v1-like"/>
    <property type="match status" value="1"/>
</dbReference>
<organism evidence="1 2">
    <name type="scientific">Cellulosimicrobium funkei</name>
    <dbReference type="NCBI Taxonomy" id="264251"/>
    <lineage>
        <taxon>Bacteria</taxon>
        <taxon>Bacillati</taxon>
        <taxon>Actinomycetota</taxon>
        <taxon>Actinomycetes</taxon>
        <taxon>Micrococcales</taxon>
        <taxon>Promicromonosporaceae</taxon>
        <taxon>Cellulosimicrobium</taxon>
    </lineage>
</organism>
<accession>A0A0H2L7A1</accession>
<dbReference type="STRING" id="264251.FB00_03240"/>
<proteinExistence type="predicted"/>
<dbReference type="RefSeq" id="WP_047231405.1">
    <property type="nucleotide sequence ID" value="NZ_JNBQ01000002.1"/>
</dbReference>
<dbReference type="AlphaFoldDB" id="A0A0H2L7A1"/>